<dbReference type="InterPro" id="IPR011037">
    <property type="entry name" value="Pyrv_Knase-like_insert_dom_sf"/>
</dbReference>
<name>A0A286GC00_9ACTN</name>
<dbReference type="Gene3D" id="2.40.33.20">
    <property type="entry name" value="PK beta-barrel domain-like"/>
    <property type="match status" value="1"/>
</dbReference>
<dbReference type="PANTHER" id="PTHR36930">
    <property type="entry name" value="METAL-SULFUR CLUSTER BIOSYNTHESIS PROTEINS YUAD-RELATED"/>
    <property type="match status" value="1"/>
</dbReference>
<dbReference type="InterPro" id="IPR052716">
    <property type="entry name" value="MOSC_domain"/>
</dbReference>
<dbReference type="PROSITE" id="PS51340">
    <property type="entry name" value="MOSC"/>
    <property type="match status" value="1"/>
</dbReference>
<dbReference type="PANTHER" id="PTHR36930:SF1">
    <property type="entry name" value="MOSC DOMAIN-CONTAINING PROTEIN"/>
    <property type="match status" value="1"/>
</dbReference>
<dbReference type="Pfam" id="PF03473">
    <property type="entry name" value="MOSC"/>
    <property type="match status" value="1"/>
</dbReference>
<dbReference type="OrthoDB" id="9786134at2"/>
<keyword evidence="3" id="KW-1185">Reference proteome</keyword>
<proteinExistence type="predicted"/>
<dbReference type="GO" id="GO:0030170">
    <property type="term" value="F:pyridoxal phosphate binding"/>
    <property type="evidence" value="ECO:0007669"/>
    <property type="project" value="InterPro"/>
</dbReference>
<reference evidence="3" key="1">
    <citation type="submission" date="2017-09" db="EMBL/GenBank/DDBJ databases">
        <authorList>
            <person name="Varghese N."/>
            <person name="Submissions S."/>
        </authorList>
    </citation>
    <scope>NUCLEOTIDE SEQUENCE [LARGE SCALE GENOMIC DNA]</scope>
    <source>
        <strain evidence="3">DSM 44270</strain>
    </source>
</reference>
<gene>
    <name evidence="2" type="ORF">SAMN06272739_0130</name>
</gene>
<evidence type="ECO:0000313" key="3">
    <source>
        <dbReference type="Proteomes" id="UP000219482"/>
    </source>
</evidence>
<dbReference type="SUPFAM" id="SSF50800">
    <property type="entry name" value="PK beta-barrel domain-like"/>
    <property type="match status" value="1"/>
</dbReference>
<dbReference type="Proteomes" id="UP000219482">
    <property type="component" value="Unassembled WGS sequence"/>
</dbReference>
<organism evidence="2 3">
    <name type="scientific">Blastococcus haudaquaticus</name>
    <dbReference type="NCBI Taxonomy" id="1938745"/>
    <lineage>
        <taxon>Bacteria</taxon>
        <taxon>Bacillati</taxon>
        <taxon>Actinomycetota</taxon>
        <taxon>Actinomycetes</taxon>
        <taxon>Geodermatophilales</taxon>
        <taxon>Geodermatophilaceae</taxon>
        <taxon>Blastococcus</taxon>
    </lineage>
</organism>
<feature type="domain" description="MOSC" evidence="1">
    <location>
        <begin position="15"/>
        <end position="164"/>
    </location>
</feature>
<protein>
    <submittedName>
        <fullName evidence="2">MOSC domain-containing protein YiiM</fullName>
    </submittedName>
</protein>
<dbReference type="InterPro" id="IPR005302">
    <property type="entry name" value="MoCF_Sase_C"/>
</dbReference>
<dbReference type="GO" id="GO:0003824">
    <property type="term" value="F:catalytic activity"/>
    <property type="evidence" value="ECO:0007669"/>
    <property type="project" value="InterPro"/>
</dbReference>
<dbReference type="RefSeq" id="WP_097182024.1">
    <property type="nucleotide sequence ID" value="NZ_OCNK01000001.1"/>
</dbReference>
<dbReference type="EMBL" id="OCNK01000001">
    <property type="protein sequence ID" value="SOD93031.1"/>
    <property type="molecule type" value="Genomic_DNA"/>
</dbReference>
<accession>A0A286GC00</accession>
<dbReference type="AlphaFoldDB" id="A0A286GC00"/>
<evidence type="ECO:0000259" key="1">
    <source>
        <dbReference type="PROSITE" id="PS51340"/>
    </source>
</evidence>
<dbReference type="GO" id="GO:0030151">
    <property type="term" value="F:molybdenum ion binding"/>
    <property type="evidence" value="ECO:0007669"/>
    <property type="project" value="InterPro"/>
</dbReference>
<evidence type="ECO:0000313" key="2">
    <source>
        <dbReference type="EMBL" id="SOD93031.1"/>
    </source>
</evidence>
<sequence length="176" mass="18559">MAAVSRDAAHRFSKHPVVQVRLVAGLGVQDDAHAGPTVQHRSRVAVDPLQPNLRQVHLIPAELLSGLAAIGYDIAPGQLGENVLTIGVDLMCLPRATRLGLGEHAVVELTGLRNPCRQIDEFRPGLLREVVGRAADGSVVRRAGVMAVVITSGIVRPGDAVAVQLPTGPHVALDRV</sequence>